<dbReference type="RefSeq" id="XP_067919670.1">
    <property type="nucleotide sequence ID" value="XM_068068355.1"/>
</dbReference>
<sequence length="38" mass="4723">MVLFAFRYLGDKREQRPRCWLLHESIYHSFPLLLLFLL</sequence>
<dbReference type="GeneID" id="94431566"/>
<gene>
    <name evidence="1" type="ORF">CSUI_008220</name>
</gene>
<reference evidence="1 2" key="1">
    <citation type="journal article" date="2017" name="Int. J. Parasitol.">
        <title>The genome of the protozoan parasite Cystoisospora suis and a reverse vaccinology approach to identify vaccine candidates.</title>
        <authorList>
            <person name="Palmieri N."/>
            <person name="Shrestha A."/>
            <person name="Ruttkowski B."/>
            <person name="Beck T."/>
            <person name="Vogl C."/>
            <person name="Tomley F."/>
            <person name="Blake D.P."/>
            <person name="Joachim A."/>
        </authorList>
    </citation>
    <scope>NUCLEOTIDE SEQUENCE [LARGE SCALE GENOMIC DNA]</scope>
    <source>
        <strain evidence="1 2">Wien I</strain>
    </source>
</reference>
<comment type="caution">
    <text evidence="1">The sequence shown here is derived from an EMBL/GenBank/DDBJ whole genome shotgun (WGS) entry which is preliminary data.</text>
</comment>
<dbReference type="Proteomes" id="UP000221165">
    <property type="component" value="Unassembled WGS sequence"/>
</dbReference>
<proteinExistence type="predicted"/>
<evidence type="ECO:0000313" key="1">
    <source>
        <dbReference type="EMBL" id="PHJ17957.1"/>
    </source>
</evidence>
<dbReference type="EMBL" id="MIGC01004536">
    <property type="protein sequence ID" value="PHJ17957.1"/>
    <property type="molecule type" value="Genomic_DNA"/>
</dbReference>
<keyword evidence="2" id="KW-1185">Reference proteome</keyword>
<dbReference type="VEuPathDB" id="ToxoDB:CSUI_008220"/>
<accession>A0A2C6KK77</accession>
<organism evidence="1 2">
    <name type="scientific">Cystoisospora suis</name>
    <dbReference type="NCBI Taxonomy" id="483139"/>
    <lineage>
        <taxon>Eukaryota</taxon>
        <taxon>Sar</taxon>
        <taxon>Alveolata</taxon>
        <taxon>Apicomplexa</taxon>
        <taxon>Conoidasida</taxon>
        <taxon>Coccidia</taxon>
        <taxon>Eucoccidiorida</taxon>
        <taxon>Eimeriorina</taxon>
        <taxon>Sarcocystidae</taxon>
        <taxon>Cystoisospora</taxon>
    </lineage>
</organism>
<dbReference type="AlphaFoldDB" id="A0A2C6KK77"/>
<protein>
    <submittedName>
        <fullName evidence="1">Uncharacterized protein</fullName>
    </submittedName>
</protein>
<name>A0A2C6KK77_9APIC</name>
<evidence type="ECO:0000313" key="2">
    <source>
        <dbReference type="Proteomes" id="UP000221165"/>
    </source>
</evidence>